<evidence type="ECO:0000313" key="4">
    <source>
        <dbReference type="Proteomes" id="UP000887458"/>
    </source>
</evidence>
<comment type="caution">
    <text evidence="3">The sequence shown here is derived from an EMBL/GenBank/DDBJ whole genome shotgun (WGS) entry which is preliminary data.</text>
</comment>
<feature type="region of interest" description="Disordered" evidence="1">
    <location>
        <begin position="269"/>
        <end position="318"/>
    </location>
</feature>
<sequence>MKFVYCFCAVLMIGLSSAAPIAEPNTVDKVSEPKDSLMTGSTSIEIKEGKPIVTLEQRSDVIIPNDSSVEAKKVEIVPPVENVPKVSDASAIIPIVPVLASNIVADPVQVDKIAETSVDSSMKAEVAMPEKPVEQPSSVIAEEIVPKVEKVQSVPVQPIVPEIVKPAEPVEETKSVPVQEPVSVENQPKVESAPVEIVSEKIAQPVPEKVIESRSLKEIDVPSPVESVQPVIAEKVESVPIPVESVPVVSSIESQPIVADKVETVPSPVEKSVEVQPSVEADKMESPVTITSERSIESQPAASDMVESPVSEKIESSVPVEKSIESQPVISEKVENPIPVSSVQNEISVESQPIPVPSVPVETPVESQPIRPENVENSMPVASISAETPVESQPVIAEKASDVPVQNVPTIVVSESQPNISPPIVEPVITDVKPIPEIPLIQETPIVVEPKPVVIIPQEPSVAPIVVPEQSENTIVAKPMEIAEVIAPEPMIESIKPQMTSVDIATTNNQPIISAEPNQI</sequence>
<dbReference type="Proteomes" id="UP000887458">
    <property type="component" value="Unassembled WGS sequence"/>
</dbReference>
<protein>
    <recommendedName>
        <fullName evidence="5">Zonadhesin</fullName>
    </recommendedName>
</protein>
<keyword evidence="4" id="KW-1185">Reference proteome</keyword>
<feature type="chain" id="PRO_5046142973" description="Zonadhesin" evidence="2">
    <location>
        <begin position="19"/>
        <end position="520"/>
    </location>
</feature>
<evidence type="ECO:0000313" key="3">
    <source>
        <dbReference type="EMBL" id="KAH9421225.1"/>
    </source>
</evidence>
<gene>
    <name evidence="3" type="ORF">DERP_012798</name>
</gene>
<feature type="signal peptide" evidence="2">
    <location>
        <begin position="1"/>
        <end position="18"/>
    </location>
</feature>
<reference evidence="3 4" key="2">
    <citation type="journal article" date="2022" name="Mol. Biol. Evol.">
        <title>Comparative Genomics Reveals Insights into the Divergent Evolution of Astigmatic Mites and Household Pest Adaptations.</title>
        <authorList>
            <person name="Xiong Q."/>
            <person name="Wan A.T."/>
            <person name="Liu X."/>
            <person name="Fung C.S."/>
            <person name="Xiao X."/>
            <person name="Malainual N."/>
            <person name="Hou J."/>
            <person name="Wang L."/>
            <person name="Wang M."/>
            <person name="Yang K.Y."/>
            <person name="Cui Y."/>
            <person name="Leung E.L."/>
            <person name="Nong W."/>
            <person name="Shin S.K."/>
            <person name="Au S.W."/>
            <person name="Jeong K.Y."/>
            <person name="Chew F.T."/>
            <person name="Hui J.H."/>
            <person name="Leung T.F."/>
            <person name="Tungtrongchitr A."/>
            <person name="Zhong N."/>
            <person name="Liu Z."/>
            <person name="Tsui S.K."/>
        </authorList>
    </citation>
    <scope>NUCLEOTIDE SEQUENCE [LARGE SCALE GENOMIC DNA]</scope>
    <source>
        <strain evidence="3">Derp</strain>
    </source>
</reference>
<proteinExistence type="predicted"/>
<name>A0ABQ8JFR7_DERPT</name>
<evidence type="ECO:0008006" key="5">
    <source>
        <dbReference type="Google" id="ProtNLM"/>
    </source>
</evidence>
<evidence type="ECO:0000256" key="1">
    <source>
        <dbReference type="SAM" id="MobiDB-lite"/>
    </source>
</evidence>
<reference evidence="3 4" key="1">
    <citation type="journal article" date="2018" name="J. Allergy Clin. Immunol.">
        <title>High-quality assembly of Dermatophagoides pteronyssinus genome and transcriptome reveals a wide range of novel allergens.</title>
        <authorList>
            <person name="Liu X.Y."/>
            <person name="Yang K.Y."/>
            <person name="Wang M.Q."/>
            <person name="Kwok J.S."/>
            <person name="Zeng X."/>
            <person name="Yang Z."/>
            <person name="Xiao X.J."/>
            <person name="Lau C.P."/>
            <person name="Li Y."/>
            <person name="Huang Z.M."/>
            <person name="Ba J.G."/>
            <person name="Yim A.K."/>
            <person name="Ouyang C.Y."/>
            <person name="Ngai S.M."/>
            <person name="Chan T.F."/>
            <person name="Leung E.L."/>
            <person name="Liu L."/>
            <person name="Liu Z.G."/>
            <person name="Tsui S.K."/>
        </authorList>
    </citation>
    <scope>NUCLEOTIDE SEQUENCE [LARGE SCALE GENOMIC DNA]</scope>
    <source>
        <strain evidence="3">Derp</strain>
    </source>
</reference>
<keyword evidence="2" id="KW-0732">Signal</keyword>
<evidence type="ECO:0000256" key="2">
    <source>
        <dbReference type="SAM" id="SignalP"/>
    </source>
</evidence>
<dbReference type="EMBL" id="NJHN03000044">
    <property type="protein sequence ID" value="KAH9421225.1"/>
    <property type="molecule type" value="Genomic_DNA"/>
</dbReference>
<organism evidence="3 4">
    <name type="scientific">Dermatophagoides pteronyssinus</name>
    <name type="common">European house dust mite</name>
    <dbReference type="NCBI Taxonomy" id="6956"/>
    <lineage>
        <taxon>Eukaryota</taxon>
        <taxon>Metazoa</taxon>
        <taxon>Ecdysozoa</taxon>
        <taxon>Arthropoda</taxon>
        <taxon>Chelicerata</taxon>
        <taxon>Arachnida</taxon>
        <taxon>Acari</taxon>
        <taxon>Acariformes</taxon>
        <taxon>Sarcoptiformes</taxon>
        <taxon>Astigmata</taxon>
        <taxon>Psoroptidia</taxon>
        <taxon>Analgoidea</taxon>
        <taxon>Pyroglyphidae</taxon>
        <taxon>Dermatophagoidinae</taxon>
        <taxon>Dermatophagoides</taxon>
    </lineage>
</organism>
<feature type="compositionally biased region" description="Polar residues" evidence="1">
    <location>
        <begin position="288"/>
        <end position="301"/>
    </location>
</feature>
<accession>A0ABQ8JFR7</accession>